<evidence type="ECO:0000313" key="3">
    <source>
        <dbReference type="Proteomes" id="UP000308549"/>
    </source>
</evidence>
<comment type="caution">
    <text evidence="2">The sequence shown here is derived from an EMBL/GenBank/DDBJ whole genome shotgun (WGS) entry which is preliminary data.</text>
</comment>
<feature type="region of interest" description="Disordered" evidence="1">
    <location>
        <begin position="137"/>
        <end position="257"/>
    </location>
</feature>
<protein>
    <recommendedName>
        <fullName evidence="4">Glc8 protein</fullName>
    </recommendedName>
</protein>
<dbReference type="Gene3D" id="6.10.250.1050">
    <property type="match status" value="1"/>
</dbReference>
<dbReference type="PANTHER" id="PTHR12398">
    <property type="entry name" value="PROTEIN PHOSPHATASE INHIBITOR"/>
    <property type="match status" value="1"/>
</dbReference>
<dbReference type="AlphaFoldDB" id="A0A4U0U4V2"/>
<evidence type="ECO:0008006" key="4">
    <source>
        <dbReference type="Google" id="ProtNLM"/>
    </source>
</evidence>
<dbReference type="InterPro" id="IPR007062">
    <property type="entry name" value="PPI-2"/>
</dbReference>
<organism evidence="2 3">
    <name type="scientific">Salinomyces thailandicus</name>
    <dbReference type="NCBI Taxonomy" id="706561"/>
    <lineage>
        <taxon>Eukaryota</taxon>
        <taxon>Fungi</taxon>
        <taxon>Dikarya</taxon>
        <taxon>Ascomycota</taxon>
        <taxon>Pezizomycotina</taxon>
        <taxon>Dothideomycetes</taxon>
        <taxon>Dothideomycetidae</taxon>
        <taxon>Mycosphaerellales</taxon>
        <taxon>Teratosphaeriaceae</taxon>
        <taxon>Salinomyces</taxon>
    </lineage>
</organism>
<dbReference type="PANTHER" id="PTHR12398:SF20">
    <property type="entry name" value="PROTEIN PHOSPHATASE 1 REGULATORY INHIBITOR SUBUNIT 2"/>
    <property type="match status" value="1"/>
</dbReference>
<feature type="region of interest" description="Disordered" evidence="1">
    <location>
        <begin position="1"/>
        <end position="119"/>
    </location>
</feature>
<feature type="compositionally biased region" description="Basic and acidic residues" evidence="1">
    <location>
        <begin position="177"/>
        <end position="192"/>
    </location>
</feature>
<proteinExistence type="predicted"/>
<feature type="compositionally biased region" description="Low complexity" evidence="1">
    <location>
        <begin position="1"/>
        <end position="10"/>
    </location>
</feature>
<feature type="compositionally biased region" description="Basic and acidic residues" evidence="1">
    <location>
        <begin position="211"/>
        <end position="220"/>
    </location>
</feature>
<dbReference type="Proteomes" id="UP000308549">
    <property type="component" value="Unassembled WGS sequence"/>
</dbReference>
<gene>
    <name evidence="2" type="ORF">B0A50_03458</name>
</gene>
<feature type="compositionally biased region" description="Polar residues" evidence="1">
    <location>
        <begin position="24"/>
        <end position="44"/>
    </location>
</feature>
<evidence type="ECO:0000256" key="1">
    <source>
        <dbReference type="SAM" id="MobiDB-lite"/>
    </source>
</evidence>
<keyword evidence="3" id="KW-1185">Reference proteome</keyword>
<reference evidence="2 3" key="1">
    <citation type="submission" date="2017-03" db="EMBL/GenBank/DDBJ databases">
        <title>Genomes of endolithic fungi from Antarctica.</title>
        <authorList>
            <person name="Coleine C."/>
            <person name="Masonjones S."/>
            <person name="Stajich J.E."/>
        </authorList>
    </citation>
    <scope>NUCLEOTIDE SEQUENCE [LARGE SCALE GENOMIC DNA]</scope>
    <source>
        <strain evidence="2 3">CCFEE 6315</strain>
    </source>
</reference>
<dbReference type="EMBL" id="NAJL01000014">
    <property type="protein sequence ID" value="TKA29446.1"/>
    <property type="molecule type" value="Genomic_DNA"/>
</dbReference>
<feature type="compositionally biased region" description="Basic and acidic residues" evidence="1">
    <location>
        <begin position="227"/>
        <end position="254"/>
    </location>
</feature>
<accession>A0A4U0U4V2</accession>
<dbReference type="GO" id="GO:0004864">
    <property type="term" value="F:protein phosphatase inhibitor activity"/>
    <property type="evidence" value="ECO:0007669"/>
    <property type="project" value="InterPro"/>
</dbReference>
<dbReference type="GO" id="GO:0009966">
    <property type="term" value="P:regulation of signal transduction"/>
    <property type="evidence" value="ECO:0007669"/>
    <property type="project" value="InterPro"/>
</dbReference>
<dbReference type="Pfam" id="PF04979">
    <property type="entry name" value="IPP-2"/>
    <property type="match status" value="1"/>
</dbReference>
<dbReference type="OrthoDB" id="551302at2759"/>
<evidence type="ECO:0000313" key="2">
    <source>
        <dbReference type="EMBL" id="TKA29446.1"/>
    </source>
</evidence>
<name>A0A4U0U4V2_9PEZI</name>
<sequence length="284" mass="31812">MADTAPAPHHSPSDAPKRPRGILKNSNSYQQTSPETRISPTSEAVPSLPQDTIPAPSVAERPPMPNRELSEKEITQMNTELNAGGHRRTSSVAARGSISRRQSSQHEQDSAMTDSEGSMRLKWDEANLYLNEGQMGGKMKIDEPKTPFVRQSDPVLEDEELEDVPSIDPNQLNVDELDMKKPAEQQKRKDEIPGLDLGEPELDTTLQQKGGDSDGERRVTVGEQMDVDDHGRHGEDQAHMSREEREKHEKFEQLRKKHYEMKNIKGLLGHGADELESLEDDGKQ</sequence>
<feature type="compositionally biased region" description="Acidic residues" evidence="1">
    <location>
        <begin position="155"/>
        <end position="165"/>
    </location>
</feature>